<evidence type="ECO:0000313" key="2">
    <source>
        <dbReference type="Proteomes" id="UP000001338"/>
    </source>
</evidence>
<dbReference type="AlphaFoldDB" id="A0A828Z3L1"/>
<gene>
    <name evidence="1" type="ORF">LEP1GSC036_2925</name>
</gene>
<proteinExistence type="predicted"/>
<sequence length="58" mass="6898">MNSIFHFRESGFIRKMSVLYDKSPKKLVIRIFLVQARSLHLNFFGTEIFLNPISKIRI</sequence>
<name>A0A828Z3L1_9LEPT</name>
<organism evidence="1 2">
    <name type="scientific">Leptospira weilii str. 2006001853</name>
    <dbReference type="NCBI Taxonomy" id="1001589"/>
    <lineage>
        <taxon>Bacteria</taxon>
        <taxon>Pseudomonadati</taxon>
        <taxon>Spirochaetota</taxon>
        <taxon>Spirochaetia</taxon>
        <taxon>Leptospirales</taxon>
        <taxon>Leptospiraceae</taxon>
        <taxon>Leptospira</taxon>
    </lineage>
</organism>
<reference evidence="1 2" key="1">
    <citation type="submission" date="2012-10" db="EMBL/GenBank/DDBJ databases">
        <authorList>
            <person name="Harkins D.M."/>
            <person name="Durkin A.S."/>
            <person name="Brinkac L.M."/>
            <person name="Haft D.H."/>
            <person name="Selengut J.D."/>
            <person name="Sanka R."/>
            <person name="DePew J."/>
            <person name="Purushe J."/>
            <person name="Whelen A.C."/>
            <person name="Vinetz J.M."/>
            <person name="Sutton G.G."/>
            <person name="Nierman W.C."/>
            <person name="Fouts D.E."/>
        </authorList>
    </citation>
    <scope>NUCLEOTIDE SEQUENCE [LARGE SCALE GENOMIC DNA]</scope>
    <source>
        <strain evidence="1 2">2006001853</strain>
    </source>
</reference>
<evidence type="ECO:0000313" key="1">
    <source>
        <dbReference type="EMBL" id="EKR64861.1"/>
    </source>
</evidence>
<comment type="caution">
    <text evidence="1">The sequence shown here is derived from an EMBL/GenBank/DDBJ whole genome shotgun (WGS) entry which is preliminary data.</text>
</comment>
<accession>A0A828Z3L1</accession>
<dbReference type="Proteomes" id="UP000001338">
    <property type="component" value="Unassembled WGS sequence"/>
</dbReference>
<protein>
    <submittedName>
        <fullName evidence="1">Uncharacterized protein</fullName>
    </submittedName>
</protein>
<dbReference type="EMBL" id="AFLV02000032">
    <property type="protein sequence ID" value="EKR64861.1"/>
    <property type="molecule type" value="Genomic_DNA"/>
</dbReference>